<name>A0A420W6M3_9BACT</name>
<dbReference type="Pfam" id="PF01855">
    <property type="entry name" value="POR_N"/>
    <property type="match status" value="1"/>
</dbReference>
<dbReference type="CDD" id="cd07034">
    <property type="entry name" value="TPP_PYR_PFOR_IOR-alpha_like"/>
    <property type="match status" value="1"/>
</dbReference>
<dbReference type="InterPro" id="IPR019752">
    <property type="entry name" value="Pyrv/ketoisovalerate_OxRed_cat"/>
</dbReference>
<evidence type="ECO:0000259" key="3">
    <source>
        <dbReference type="Pfam" id="PF01855"/>
    </source>
</evidence>
<dbReference type="PANTHER" id="PTHR32154:SF20">
    <property type="entry name" value="2-OXOGLUTARATE OXIDOREDUCTASE SUBUNIT KORA"/>
    <property type="match status" value="1"/>
</dbReference>
<evidence type="ECO:0000313" key="5">
    <source>
        <dbReference type="Proteomes" id="UP000280881"/>
    </source>
</evidence>
<dbReference type="GO" id="GO:0016903">
    <property type="term" value="F:oxidoreductase activity, acting on the aldehyde or oxo group of donors"/>
    <property type="evidence" value="ECO:0007669"/>
    <property type="project" value="InterPro"/>
</dbReference>
<gene>
    <name evidence="4" type="ORF">C7457_1171</name>
</gene>
<dbReference type="PANTHER" id="PTHR32154">
    <property type="entry name" value="PYRUVATE-FLAVODOXIN OXIDOREDUCTASE-RELATED"/>
    <property type="match status" value="1"/>
</dbReference>
<dbReference type="Proteomes" id="UP000280881">
    <property type="component" value="Unassembled WGS sequence"/>
</dbReference>
<dbReference type="GO" id="GO:0006979">
    <property type="term" value="P:response to oxidative stress"/>
    <property type="evidence" value="ECO:0007669"/>
    <property type="project" value="TreeGrafter"/>
</dbReference>
<dbReference type="SUPFAM" id="SSF53323">
    <property type="entry name" value="Pyruvate-ferredoxin oxidoreductase, PFOR, domain III"/>
    <property type="match status" value="1"/>
</dbReference>
<dbReference type="EMBL" id="RBIE01000002">
    <property type="protein sequence ID" value="RKQ61726.1"/>
    <property type="molecule type" value="Genomic_DNA"/>
</dbReference>
<dbReference type="SUPFAM" id="SSF52922">
    <property type="entry name" value="TK C-terminal domain-like"/>
    <property type="match status" value="1"/>
</dbReference>
<dbReference type="OrthoDB" id="9794954at2"/>
<dbReference type="Gene3D" id="3.40.920.10">
    <property type="entry name" value="Pyruvate-ferredoxin oxidoreductase, PFOR, domain III"/>
    <property type="match status" value="1"/>
</dbReference>
<sequence length="540" mass="60051">MELSVLIGGEAGEGVKESANLFSRVLTNIGYSVFTYHDYSSLIRGGHNFSIVRFSNEDVFAPVKKVDYIVALDSKSLEKHRENAKENTKWIVDSELPGNVKVPFRKLAKGVKRSSAILGALLKTFKIPYEEGLSVLRELPDYQENERIFLQAYEIAEEIEELVEVEGIKGDYISGSEAIALGAVDGGLKIYIAYPMTPASPVLHFLASHKRELGIKVVQPENEIGAINMVLGAAYAGGRAMTGTSGGGFALMTETLSLAGMSETPVVIYEAQRGAPSTGVPTYTEQSDLLFALFAGHGDFPRIVLAPSDAKESYLFSRKAMNLAWKFQTPVIILSSKNVAESFFTQEIKREKLVEEPKLWNGEGEYRRYEITDDGVSPLAFPGTKGAVVKFNSYEHDPFGITTEEPVEINRMKEKRERKRRTVEEFVRNDKESVSVGGDLSSDRVILTWGENWGVCCEVGDELGFKVVKPNYLEPFPSERLKEEIGKAKELTVVELSISGQFEKLLNLYGIKANSRFRKYDTRPIFKEELKEFLGGRDGA</sequence>
<dbReference type="InterPro" id="IPR002869">
    <property type="entry name" value="Pyrv_flavodox_OxRed_cen"/>
</dbReference>
<evidence type="ECO:0000313" key="4">
    <source>
        <dbReference type="EMBL" id="RKQ61726.1"/>
    </source>
</evidence>
<protein>
    <submittedName>
        <fullName evidence="4">2-oxoglutarate ferredoxin oxidoreductase subunit alpha</fullName>
    </submittedName>
</protein>
<keyword evidence="1" id="KW-0560">Oxidoreductase</keyword>
<proteinExistence type="predicted"/>
<dbReference type="SUPFAM" id="SSF52518">
    <property type="entry name" value="Thiamin diphosphate-binding fold (THDP-binding)"/>
    <property type="match status" value="1"/>
</dbReference>
<evidence type="ECO:0000259" key="2">
    <source>
        <dbReference type="Pfam" id="PF01558"/>
    </source>
</evidence>
<dbReference type="Gene3D" id="3.40.50.920">
    <property type="match status" value="1"/>
</dbReference>
<dbReference type="InterPro" id="IPR009014">
    <property type="entry name" value="Transketo_C/PFOR_II"/>
</dbReference>
<evidence type="ECO:0000256" key="1">
    <source>
        <dbReference type="ARBA" id="ARBA00023002"/>
    </source>
</evidence>
<dbReference type="RefSeq" id="WP_121171013.1">
    <property type="nucleotide sequence ID" value="NZ_RBIE01000002.1"/>
</dbReference>
<dbReference type="AlphaFoldDB" id="A0A420W6M3"/>
<keyword evidence="5" id="KW-1185">Reference proteome</keyword>
<dbReference type="InterPro" id="IPR022367">
    <property type="entry name" value="2-oxoacid/accept_OxRdtase_asu"/>
</dbReference>
<dbReference type="Gene3D" id="3.40.50.970">
    <property type="match status" value="1"/>
</dbReference>
<dbReference type="Pfam" id="PF01558">
    <property type="entry name" value="POR"/>
    <property type="match status" value="1"/>
</dbReference>
<dbReference type="InterPro" id="IPR029061">
    <property type="entry name" value="THDP-binding"/>
</dbReference>
<reference evidence="4 5" key="1">
    <citation type="submission" date="2018-10" db="EMBL/GenBank/DDBJ databases">
        <title>Genomic Encyclopedia of Type Strains, Phase IV (KMG-IV): sequencing the most valuable type-strain genomes for metagenomic binning, comparative biology and taxonomic classification.</title>
        <authorList>
            <person name="Goeker M."/>
        </authorList>
    </citation>
    <scope>NUCLEOTIDE SEQUENCE [LARGE SCALE GENOMIC DNA]</scope>
    <source>
        <strain evidence="4 5">DSM 15521</strain>
    </source>
</reference>
<dbReference type="InterPro" id="IPR002880">
    <property type="entry name" value="Pyrv_Fd/Flavodoxin_OxRdtase_N"/>
</dbReference>
<feature type="domain" description="Pyruvate/ketoisovalerate oxidoreductase catalytic" evidence="2">
    <location>
        <begin position="11"/>
        <end position="137"/>
    </location>
</feature>
<dbReference type="NCBIfam" id="TIGR03710">
    <property type="entry name" value="OAFO_sf"/>
    <property type="match status" value="1"/>
</dbReference>
<feature type="domain" description="Pyruvate flavodoxin/ferredoxin oxidoreductase pyrimidine binding" evidence="3">
    <location>
        <begin position="182"/>
        <end position="408"/>
    </location>
</feature>
<dbReference type="InterPro" id="IPR050722">
    <property type="entry name" value="Pyruvate:ferred/Flavod_OxRd"/>
</dbReference>
<dbReference type="FunFam" id="3.40.50.970:FF:000022">
    <property type="entry name" value="2-oxoglutarate ferredoxin oxidoreductase alpha subunit"/>
    <property type="match status" value="1"/>
</dbReference>
<comment type="caution">
    <text evidence="4">The sequence shown here is derived from an EMBL/GenBank/DDBJ whole genome shotgun (WGS) entry which is preliminary data.</text>
</comment>
<organism evidence="4 5">
    <name type="scientific">Thermovibrio guaymasensis</name>
    <dbReference type="NCBI Taxonomy" id="240167"/>
    <lineage>
        <taxon>Bacteria</taxon>
        <taxon>Pseudomonadati</taxon>
        <taxon>Aquificota</taxon>
        <taxon>Aquificia</taxon>
        <taxon>Desulfurobacteriales</taxon>
        <taxon>Desulfurobacteriaceae</taxon>
        <taxon>Thermovibrio</taxon>
    </lineage>
</organism>
<accession>A0A420W6M3</accession>